<evidence type="ECO:0000313" key="4">
    <source>
        <dbReference type="RefSeq" id="XP_046599744.1"/>
    </source>
</evidence>
<dbReference type="PANTHER" id="PTHR21574:SF0">
    <property type="entry name" value="CENTROSOMAL PROTEIN OF 120 KDA"/>
    <property type="match status" value="1"/>
</dbReference>
<dbReference type="PANTHER" id="PTHR21574">
    <property type="entry name" value="CENTROSOMAL PROTEIN OF 120 KDA"/>
    <property type="match status" value="1"/>
</dbReference>
<protein>
    <submittedName>
        <fullName evidence="4 5">Centrosomal protein of 120 kDa isoform X2</fullName>
    </submittedName>
</protein>
<evidence type="ECO:0000259" key="2">
    <source>
        <dbReference type="Pfam" id="PF12416"/>
    </source>
</evidence>
<evidence type="ECO:0000313" key="3">
    <source>
        <dbReference type="Proteomes" id="UP000829291"/>
    </source>
</evidence>
<organism evidence="3 4">
    <name type="scientific">Neodiprion lecontei</name>
    <name type="common">Redheaded pine sawfly</name>
    <dbReference type="NCBI Taxonomy" id="441921"/>
    <lineage>
        <taxon>Eukaryota</taxon>
        <taxon>Metazoa</taxon>
        <taxon>Ecdysozoa</taxon>
        <taxon>Arthropoda</taxon>
        <taxon>Hexapoda</taxon>
        <taxon>Insecta</taxon>
        <taxon>Pterygota</taxon>
        <taxon>Neoptera</taxon>
        <taxon>Endopterygota</taxon>
        <taxon>Hymenoptera</taxon>
        <taxon>Tenthredinoidea</taxon>
        <taxon>Diprionidae</taxon>
        <taxon>Diprioninae</taxon>
        <taxon>Neodiprion</taxon>
    </lineage>
</organism>
<dbReference type="InterPro" id="IPR022136">
    <property type="entry name" value="DUF3668"/>
</dbReference>
<evidence type="ECO:0000313" key="5">
    <source>
        <dbReference type="RefSeq" id="XP_046599745.1"/>
    </source>
</evidence>
<dbReference type="InterPro" id="IPR035892">
    <property type="entry name" value="C2_domain_sf"/>
</dbReference>
<dbReference type="GeneID" id="107223262"/>
<keyword evidence="1" id="KW-0175">Coiled coil</keyword>
<keyword evidence="3" id="KW-1185">Reference proteome</keyword>
<feature type="domain" description="DUF3668" evidence="2">
    <location>
        <begin position="103"/>
        <end position="276"/>
    </location>
</feature>
<dbReference type="Pfam" id="PF12416">
    <property type="entry name" value="DUF3668"/>
    <property type="match status" value="1"/>
</dbReference>
<sequence>MRVDHVPLKLECFAVDDSGLREKIGYILLPLRSAQIIPRDKSTNVKVSWHKLLGVKSELRVSVPEILLSLTIEDREMVSGQSYSNIQQKAELEMESTLSTVSATPRLLHEERLIQLGPDSTSRDLFLLSITAGKADHLEYLVQRGVNDLRENFSFWYQILNNDIQLKSFKKLPDKSHTLNEKIVIRIRSCLNVLKHYFQENPYLLVKLQYGNTLVGQCKVDLRSLVPSENITDYSNNSSDTSMALDQKCYLAMDNVTESIPKGKPPSVEIQLRLQYVGYKSVNSKSHIKSQDPSSNVGAENYDVASYLAGNSWVQHADLDIKDSHHYRNSVDKTKSEIEAHRNPGGDFGKCISLNQPVGHFKNPNKHSSSCEVIKEQAADVIFSHSADAILHSASNKECSRSIKAYHCYCLSILLESIKFSQELATENINFCFHHPKAQLVSILQRKIPGLSTKKLSLQDIQCKLHFVSSADEIGKLLISFPPRVSICNAEDNVEVCLAQAVLDVTQLFNKSKPQCKLGVPLLGSDEKEIGILDVKMSLEDCGPYHRTKRGKTDEDLGPPILDDSLAYKIVEELETWKERQQEIFRVELKRKEERHLNLLSDEWQKRRQVLETKLACSVEQCKMLANSLNNATEDLRIRRLKSLEKEARLIKANEDLQWRYDHKLQELREASQRLQDDLNHKLSILEEQKNVLEAKVEPLQLENDKLKNIVSQLTEELEVYQKGSLTQDQTALLLQELKGMEEKLNNTQKSKSFFKEQWGKAVREIHRMKMDHQQAVEVHIKNSKEELKNIDLEDVLCTDSKELLNDQILLGEIQQEINVIKPKPAFMQMNMDDQAFIRPSNLYSKSSHSMARSEMSARSEEIDEKLKNLIEERDSLLKTGSYSIDDTVIMKLNNEIRSLLITS</sequence>
<gene>
    <name evidence="4 5" type="primary">LOC107223262</name>
</gene>
<feature type="coiled-coil region" evidence="1">
    <location>
        <begin position="853"/>
        <end position="880"/>
    </location>
</feature>
<name>A0ABM3GHJ3_NEOLC</name>
<dbReference type="Gene3D" id="2.60.40.150">
    <property type="entry name" value="C2 domain"/>
    <property type="match status" value="1"/>
</dbReference>
<dbReference type="RefSeq" id="XP_046599744.1">
    <property type="nucleotide sequence ID" value="XM_046743788.1"/>
</dbReference>
<dbReference type="Proteomes" id="UP000829291">
    <property type="component" value="Chromosome 6"/>
</dbReference>
<reference evidence="4 5" key="1">
    <citation type="submission" date="2025-05" db="UniProtKB">
        <authorList>
            <consortium name="RefSeq"/>
        </authorList>
    </citation>
    <scope>IDENTIFICATION</scope>
    <source>
        <tissue evidence="4 5">Thorax and Abdomen</tissue>
    </source>
</reference>
<accession>A0ABM3GHJ3</accession>
<feature type="coiled-coil region" evidence="1">
    <location>
        <begin position="654"/>
        <end position="758"/>
    </location>
</feature>
<proteinExistence type="predicted"/>
<dbReference type="RefSeq" id="XP_046599745.1">
    <property type="nucleotide sequence ID" value="XM_046743789.1"/>
</dbReference>
<evidence type="ECO:0000256" key="1">
    <source>
        <dbReference type="SAM" id="Coils"/>
    </source>
</evidence>
<dbReference type="InterPro" id="IPR039893">
    <property type="entry name" value="CEP120-like"/>
</dbReference>